<dbReference type="CDD" id="cd06163">
    <property type="entry name" value="S2P-M50_PDZ_RseP-like"/>
    <property type="match status" value="1"/>
</dbReference>
<keyword evidence="6" id="KW-0378">Hydrolase</keyword>
<organism evidence="13 14">
    <name type="scientific">Candidatus Portnoybacteria bacterium CG06_land_8_20_14_3_00_39_12</name>
    <dbReference type="NCBI Taxonomy" id="1974809"/>
    <lineage>
        <taxon>Bacteria</taxon>
        <taxon>Candidatus Portnoyibacteriota</taxon>
    </lineage>
</organism>
<keyword evidence="10 11" id="KW-0472">Membrane</keyword>
<dbReference type="InterPro" id="IPR004387">
    <property type="entry name" value="Pept_M50_Zn"/>
</dbReference>
<evidence type="ECO:0000259" key="12">
    <source>
        <dbReference type="Pfam" id="PF02163"/>
    </source>
</evidence>
<comment type="subcellular location">
    <subcellularLocation>
        <location evidence="2">Membrane</location>
        <topology evidence="2">Multi-pass membrane protein</topology>
    </subcellularLocation>
</comment>
<feature type="transmembrane region" description="Helical" evidence="11">
    <location>
        <begin position="348"/>
        <end position="370"/>
    </location>
</feature>
<feature type="transmembrane region" description="Helical" evidence="11">
    <location>
        <begin position="6"/>
        <end position="26"/>
    </location>
</feature>
<evidence type="ECO:0000256" key="4">
    <source>
        <dbReference type="ARBA" id="ARBA00022670"/>
    </source>
</evidence>
<name>A0A2M7AVU5_9BACT</name>
<dbReference type="Proteomes" id="UP000228775">
    <property type="component" value="Unassembled WGS sequence"/>
</dbReference>
<dbReference type="GO" id="GO:0006508">
    <property type="term" value="P:proteolysis"/>
    <property type="evidence" value="ECO:0007669"/>
    <property type="project" value="UniProtKB-KW"/>
</dbReference>
<evidence type="ECO:0000256" key="7">
    <source>
        <dbReference type="ARBA" id="ARBA00022833"/>
    </source>
</evidence>
<comment type="similarity">
    <text evidence="3">Belongs to the peptidase M50B family.</text>
</comment>
<keyword evidence="4" id="KW-0645">Protease</keyword>
<proteinExistence type="inferred from homology"/>
<evidence type="ECO:0000256" key="11">
    <source>
        <dbReference type="SAM" id="Phobius"/>
    </source>
</evidence>
<protein>
    <recommendedName>
        <fullName evidence="12">Peptidase M50 domain-containing protein</fullName>
    </recommendedName>
</protein>
<sequence length="373" mass="40965">MLITIIIFILILGLLIFVHEFGHFIIAKKLGVRVEEFGFGYPPRIFGKKVKGTIYSLNWIPFGGFVKIYGEDGDGKKDKKSFVSRKIWQRTLMIIAGVTMNFLLAAMLLGLGHGLGLPSPAEENYSSNAKIGQSRIQILQVATKSPAENSGILAGDVILEMRHINGSCGCQGQIQTLMPKNVSEVQDFISRHKGQEIILKIMRGKEILEIQTMPRENPPNDEGAMGVALSATVMVSYPWYTALFYGFKTAFNLTIAIVMAIADLLWRLLSGAGSQAAAGIAGPVGVYVLTGQMVKLGFVYLLQFTALLSLNLMIVNILPFPALDGGRLLFLLVEKINGKPISAKVERLVHSIGFVLLIILMLAITVRDIIKWF</sequence>
<evidence type="ECO:0000256" key="3">
    <source>
        <dbReference type="ARBA" id="ARBA00007931"/>
    </source>
</evidence>
<dbReference type="GO" id="GO:0004222">
    <property type="term" value="F:metalloendopeptidase activity"/>
    <property type="evidence" value="ECO:0007669"/>
    <property type="project" value="InterPro"/>
</dbReference>
<dbReference type="PANTHER" id="PTHR42837:SF2">
    <property type="entry name" value="MEMBRANE METALLOPROTEASE ARASP2, CHLOROPLASTIC-RELATED"/>
    <property type="match status" value="1"/>
</dbReference>
<feature type="transmembrane region" description="Helical" evidence="11">
    <location>
        <begin position="297"/>
        <end position="318"/>
    </location>
</feature>
<evidence type="ECO:0000256" key="6">
    <source>
        <dbReference type="ARBA" id="ARBA00022801"/>
    </source>
</evidence>
<reference evidence="14" key="1">
    <citation type="submission" date="2017-09" db="EMBL/GenBank/DDBJ databases">
        <title>Depth-based differentiation of microbial function through sediment-hosted aquifers and enrichment of novel symbionts in the deep terrestrial subsurface.</title>
        <authorList>
            <person name="Probst A.J."/>
            <person name="Ladd B."/>
            <person name="Jarett J.K."/>
            <person name="Geller-Mcgrath D.E."/>
            <person name="Sieber C.M.K."/>
            <person name="Emerson J.B."/>
            <person name="Anantharaman K."/>
            <person name="Thomas B.C."/>
            <person name="Malmstrom R."/>
            <person name="Stieglmeier M."/>
            <person name="Klingl A."/>
            <person name="Woyke T."/>
            <person name="Ryan C.M."/>
            <person name="Banfield J.F."/>
        </authorList>
    </citation>
    <scope>NUCLEOTIDE SEQUENCE [LARGE SCALE GENOMIC DNA]</scope>
</reference>
<feature type="domain" description="Peptidase M50" evidence="12">
    <location>
        <begin position="8"/>
        <end position="360"/>
    </location>
</feature>
<evidence type="ECO:0000256" key="5">
    <source>
        <dbReference type="ARBA" id="ARBA00022692"/>
    </source>
</evidence>
<dbReference type="PANTHER" id="PTHR42837">
    <property type="entry name" value="REGULATOR OF SIGMA-E PROTEASE RSEP"/>
    <property type="match status" value="1"/>
</dbReference>
<evidence type="ECO:0000256" key="1">
    <source>
        <dbReference type="ARBA" id="ARBA00001947"/>
    </source>
</evidence>
<dbReference type="InterPro" id="IPR008915">
    <property type="entry name" value="Peptidase_M50"/>
</dbReference>
<evidence type="ECO:0000256" key="2">
    <source>
        <dbReference type="ARBA" id="ARBA00004141"/>
    </source>
</evidence>
<keyword evidence="7" id="KW-0862">Zinc</keyword>
<dbReference type="GO" id="GO:0016020">
    <property type="term" value="C:membrane"/>
    <property type="evidence" value="ECO:0007669"/>
    <property type="project" value="UniProtKB-SubCell"/>
</dbReference>
<dbReference type="SUPFAM" id="SSF50156">
    <property type="entry name" value="PDZ domain-like"/>
    <property type="match status" value="1"/>
</dbReference>
<feature type="transmembrane region" description="Helical" evidence="11">
    <location>
        <begin position="272"/>
        <end position="290"/>
    </location>
</feature>
<evidence type="ECO:0000256" key="8">
    <source>
        <dbReference type="ARBA" id="ARBA00022989"/>
    </source>
</evidence>
<comment type="caution">
    <text evidence="13">The sequence shown here is derived from an EMBL/GenBank/DDBJ whole genome shotgun (WGS) entry which is preliminary data.</text>
</comment>
<evidence type="ECO:0000256" key="10">
    <source>
        <dbReference type="ARBA" id="ARBA00023136"/>
    </source>
</evidence>
<dbReference type="InterPro" id="IPR036034">
    <property type="entry name" value="PDZ_sf"/>
</dbReference>
<gene>
    <name evidence="13" type="ORF">COS76_04545</name>
</gene>
<dbReference type="EMBL" id="PEVY01000096">
    <property type="protein sequence ID" value="PIU74738.1"/>
    <property type="molecule type" value="Genomic_DNA"/>
</dbReference>
<dbReference type="Gene3D" id="2.30.42.10">
    <property type="match status" value="1"/>
</dbReference>
<accession>A0A2M7AVU5</accession>
<feature type="transmembrane region" description="Helical" evidence="11">
    <location>
        <begin position="223"/>
        <end position="242"/>
    </location>
</feature>
<keyword evidence="8 11" id="KW-1133">Transmembrane helix</keyword>
<evidence type="ECO:0000313" key="14">
    <source>
        <dbReference type="Proteomes" id="UP000228775"/>
    </source>
</evidence>
<feature type="transmembrane region" description="Helical" evidence="11">
    <location>
        <begin position="87"/>
        <end position="111"/>
    </location>
</feature>
<keyword evidence="5 11" id="KW-0812">Transmembrane</keyword>
<evidence type="ECO:0000256" key="9">
    <source>
        <dbReference type="ARBA" id="ARBA00023049"/>
    </source>
</evidence>
<keyword evidence="9" id="KW-0482">Metalloprotease</keyword>
<evidence type="ECO:0000313" key="13">
    <source>
        <dbReference type="EMBL" id="PIU74738.1"/>
    </source>
</evidence>
<dbReference type="Pfam" id="PF02163">
    <property type="entry name" value="Peptidase_M50"/>
    <property type="match status" value="1"/>
</dbReference>
<comment type="cofactor">
    <cofactor evidence="1">
        <name>Zn(2+)</name>
        <dbReference type="ChEBI" id="CHEBI:29105"/>
    </cofactor>
</comment>
<dbReference type="AlphaFoldDB" id="A0A2M7AVU5"/>